<evidence type="ECO:0000256" key="1">
    <source>
        <dbReference type="SAM" id="MobiDB-lite"/>
    </source>
</evidence>
<protein>
    <submittedName>
        <fullName evidence="3">Uncharacterized protein</fullName>
    </submittedName>
</protein>
<evidence type="ECO:0000313" key="4">
    <source>
        <dbReference type="Proteomes" id="UP000319825"/>
    </source>
</evidence>
<dbReference type="AlphaFoldDB" id="A0A562I7L1"/>
<keyword evidence="2" id="KW-0472">Membrane</keyword>
<proteinExistence type="predicted"/>
<organism evidence="3 4">
    <name type="scientific">Micromonospora olivasterospora</name>
    <dbReference type="NCBI Taxonomy" id="1880"/>
    <lineage>
        <taxon>Bacteria</taxon>
        <taxon>Bacillati</taxon>
        <taxon>Actinomycetota</taxon>
        <taxon>Actinomycetes</taxon>
        <taxon>Micromonosporales</taxon>
        <taxon>Micromonosporaceae</taxon>
        <taxon>Micromonospora</taxon>
    </lineage>
</organism>
<keyword evidence="2" id="KW-0812">Transmembrane</keyword>
<evidence type="ECO:0000256" key="2">
    <source>
        <dbReference type="SAM" id="Phobius"/>
    </source>
</evidence>
<name>A0A562I7L1_MICOL</name>
<reference evidence="3 4" key="1">
    <citation type="submission" date="2019-07" db="EMBL/GenBank/DDBJ databases">
        <title>R&amp;d 2014.</title>
        <authorList>
            <person name="Klenk H.-P."/>
        </authorList>
    </citation>
    <scope>NUCLEOTIDE SEQUENCE [LARGE SCALE GENOMIC DNA]</scope>
    <source>
        <strain evidence="3 4">DSM 43868</strain>
    </source>
</reference>
<comment type="caution">
    <text evidence="3">The sequence shown here is derived from an EMBL/GenBank/DDBJ whole genome shotgun (WGS) entry which is preliminary data.</text>
</comment>
<keyword evidence="2" id="KW-1133">Transmembrane helix</keyword>
<gene>
    <name evidence="3" type="ORF">JD77_01611</name>
</gene>
<evidence type="ECO:0000313" key="3">
    <source>
        <dbReference type="EMBL" id="TWH66654.1"/>
    </source>
</evidence>
<accession>A0A562I7L1</accession>
<keyword evidence="4" id="KW-1185">Reference proteome</keyword>
<sequence>MPYDVNGVRIDEGWSSVAQMAGNAGLPLTRRRVTIAAMVLAVVFLGSAFALLYENEDPVRAQVQAASIDNTEAGPARCPDAWDEHSSPSGGKADLVPTGATEAFLCTYRYDSAVPLRLDASRKLTQHVDDLSAYLNNLPTAPLQNEMCLLGQNIEHAIVFGYPQQRSVSVRLIDCGWMREGASRYGGDLRKVTAYWGVRWNE</sequence>
<dbReference type="Proteomes" id="UP000319825">
    <property type="component" value="Unassembled WGS sequence"/>
</dbReference>
<feature type="transmembrane region" description="Helical" evidence="2">
    <location>
        <begin position="33"/>
        <end position="53"/>
    </location>
</feature>
<dbReference type="EMBL" id="VLKE01000001">
    <property type="protein sequence ID" value="TWH66654.1"/>
    <property type="molecule type" value="Genomic_DNA"/>
</dbReference>
<feature type="region of interest" description="Disordered" evidence="1">
    <location>
        <begin position="74"/>
        <end position="93"/>
    </location>
</feature>